<comment type="caution">
    <text evidence="4">The sequence shown here is derived from an EMBL/GenBank/DDBJ whole genome shotgun (WGS) entry which is preliminary data.</text>
</comment>
<keyword evidence="4" id="KW-0645">Protease</keyword>
<dbReference type="EMBL" id="WOXT01000002">
    <property type="protein sequence ID" value="MUV14386.1"/>
    <property type="molecule type" value="Genomic_DNA"/>
</dbReference>
<evidence type="ECO:0000256" key="2">
    <source>
        <dbReference type="SAM" id="SignalP"/>
    </source>
</evidence>
<keyword evidence="1" id="KW-0472">Membrane</keyword>
<dbReference type="GO" id="GO:0004175">
    <property type="term" value="F:endopeptidase activity"/>
    <property type="evidence" value="ECO:0007669"/>
    <property type="project" value="UniProtKB-ARBA"/>
</dbReference>
<dbReference type="Gene3D" id="1.25.40.10">
    <property type="entry name" value="Tetratricopeptide repeat domain"/>
    <property type="match status" value="1"/>
</dbReference>
<gene>
    <name evidence="4" type="ORF">GN331_09225</name>
</gene>
<dbReference type="InterPro" id="IPR003675">
    <property type="entry name" value="Rce1/LyrA-like_dom"/>
</dbReference>
<dbReference type="GO" id="GO:0008237">
    <property type="term" value="F:metallopeptidase activity"/>
    <property type="evidence" value="ECO:0007669"/>
    <property type="project" value="UniProtKB-KW"/>
</dbReference>
<dbReference type="GO" id="GO:0080120">
    <property type="term" value="P:CAAX-box protein maturation"/>
    <property type="evidence" value="ECO:0007669"/>
    <property type="project" value="UniProtKB-ARBA"/>
</dbReference>
<proteinExistence type="predicted"/>
<keyword evidence="1" id="KW-0812">Transmembrane</keyword>
<feature type="transmembrane region" description="Helical" evidence="1">
    <location>
        <begin position="258"/>
        <end position="281"/>
    </location>
</feature>
<dbReference type="InterPro" id="IPR052710">
    <property type="entry name" value="CAAX_protease"/>
</dbReference>
<organism evidence="4 5">
    <name type="scientific">Noviluteimonas gilva</name>
    <dbReference type="NCBI Taxonomy" id="2682097"/>
    <lineage>
        <taxon>Bacteria</taxon>
        <taxon>Pseudomonadati</taxon>
        <taxon>Pseudomonadota</taxon>
        <taxon>Gammaproteobacteria</taxon>
        <taxon>Lysobacterales</taxon>
        <taxon>Lysobacteraceae</taxon>
        <taxon>Noviluteimonas</taxon>
    </lineage>
</organism>
<feature type="transmembrane region" description="Helical" evidence="1">
    <location>
        <begin position="344"/>
        <end position="363"/>
    </location>
</feature>
<evidence type="ECO:0000313" key="5">
    <source>
        <dbReference type="Proteomes" id="UP000479692"/>
    </source>
</evidence>
<keyword evidence="4" id="KW-0378">Hydrolase</keyword>
<feature type="signal peptide" evidence="2">
    <location>
        <begin position="1"/>
        <end position="23"/>
    </location>
</feature>
<feature type="transmembrane region" description="Helical" evidence="1">
    <location>
        <begin position="383"/>
        <end position="405"/>
    </location>
</feature>
<dbReference type="InterPro" id="IPR011990">
    <property type="entry name" value="TPR-like_helical_dom_sf"/>
</dbReference>
<keyword evidence="4" id="KW-0482">Metalloprotease</keyword>
<evidence type="ECO:0000256" key="1">
    <source>
        <dbReference type="SAM" id="Phobius"/>
    </source>
</evidence>
<keyword evidence="2" id="KW-0732">Signal</keyword>
<keyword evidence="5" id="KW-1185">Reference proteome</keyword>
<feature type="transmembrane region" description="Helical" evidence="1">
    <location>
        <begin position="480"/>
        <end position="496"/>
    </location>
</feature>
<dbReference type="Pfam" id="PF02517">
    <property type="entry name" value="Rce1-like"/>
    <property type="match status" value="1"/>
</dbReference>
<keyword evidence="1" id="KW-1133">Transmembrane helix</keyword>
<protein>
    <submittedName>
        <fullName evidence="4">CPBP family intramembrane metalloprotease</fullName>
    </submittedName>
</protein>
<dbReference type="RefSeq" id="WP_156641678.1">
    <property type="nucleotide sequence ID" value="NZ_WOXT01000002.1"/>
</dbReference>
<feature type="transmembrane region" description="Helical" evidence="1">
    <location>
        <begin position="502"/>
        <end position="523"/>
    </location>
</feature>
<evidence type="ECO:0000313" key="4">
    <source>
        <dbReference type="EMBL" id="MUV14386.1"/>
    </source>
</evidence>
<feature type="transmembrane region" description="Helical" evidence="1">
    <location>
        <begin position="302"/>
        <end position="324"/>
    </location>
</feature>
<feature type="transmembrane region" description="Helical" evidence="1">
    <location>
        <begin position="425"/>
        <end position="447"/>
    </location>
</feature>
<name>A0A7C9M3D0_9GAMM</name>
<accession>A0A7C9M3D0</accession>
<dbReference type="PANTHER" id="PTHR36435:SF1">
    <property type="entry name" value="CAAX AMINO TERMINAL PROTEASE FAMILY PROTEIN"/>
    <property type="match status" value="1"/>
</dbReference>
<dbReference type="GO" id="GO:0006508">
    <property type="term" value="P:proteolysis"/>
    <property type="evidence" value="ECO:0007669"/>
    <property type="project" value="UniProtKB-KW"/>
</dbReference>
<sequence length="524" mass="56983">MRTFGIWLAGLMALGTFVGGARAEAATSIAAREQVEAAAATAYRDALARFDAAQAAAPDDVALAIERCTFSDGYTDVEYGTYVESAQADAAACQAQLDKRFPNAPEVVLFKLDRVYGEKDAVQGMERWLPASEQWPPKLRARLYANLANLDADKADDYALKALRLDEDAAIVPTRLARAWLHAGQPDKAAAAIEEMKDADFEPYRELRFDIALARKDWPAAVATLDVSDTSQLYPNLKRFGQLAVAAPSTLLSGQMPVLLFAVIAMGLGLAALPLLLLVPVHYRGVARRLQHRISQAPLPRVTLWHAWYGAAIALAVPTVLMVFVAPQMLDGGGARMGPALLTLMLWTMCVSLLLMLPVLGVFGRRGLLGDRAMWRATWKRILAYWAVLLVIVFALNALFAVTGVDTSTEQTKMVAALAEQAKGTSGVMLTLCIVALLGPIFEELVFRGLLLNGMARHLDFRWANGIQAFLFACMHTDPPRFVFYFAMGLFGGWLVRRTGSIAPAIALHAINNAWAIGLLIAVT</sequence>
<dbReference type="PANTHER" id="PTHR36435">
    <property type="entry name" value="SLR1288 PROTEIN"/>
    <property type="match status" value="1"/>
</dbReference>
<dbReference type="AlphaFoldDB" id="A0A7C9M3D0"/>
<reference evidence="4 5" key="1">
    <citation type="submission" date="2019-12" db="EMBL/GenBank/DDBJ databases">
        <authorList>
            <person name="Xu J."/>
        </authorList>
    </citation>
    <scope>NUCLEOTIDE SEQUENCE [LARGE SCALE GENOMIC DNA]</scope>
    <source>
        <strain evidence="4 5">HX-5-24</strain>
    </source>
</reference>
<dbReference type="Proteomes" id="UP000479692">
    <property type="component" value="Unassembled WGS sequence"/>
</dbReference>
<feature type="domain" description="CAAX prenyl protease 2/Lysostaphin resistance protein A-like" evidence="3">
    <location>
        <begin position="428"/>
        <end position="514"/>
    </location>
</feature>
<feature type="chain" id="PRO_5028828958" evidence="2">
    <location>
        <begin position="24"/>
        <end position="524"/>
    </location>
</feature>
<evidence type="ECO:0000259" key="3">
    <source>
        <dbReference type="Pfam" id="PF02517"/>
    </source>
</evidence>